<dbReference type="EMBL" id="DQWE01000279">
    <property type="protein sequence ID" value="HDI83296.1"/>
    <property type="molecule type" value="Genomic_DNA"/>
</dbReference>
<reference evidence="4" key="1">
    <citation type="journal article" date="2020" name="mSystems">
        <title>Genome- and Community-Level Interaction Insights into Carbon Utilization and Element Cycling Functions of Hydrothermarchaeota in Hydrothermal Sediment.</title>
        <authorList>
            <person name="Zhou Z."/>
            <person name="Liu Y."/>
            <person name="Xu W."/>
            <person name="Pan J."/>
            <person name="Luo Z.H."/>
            <person name="Li M."/>
        </authorList>
    </citation>
    <scope>NUCLEOTIDE SEQUENCE [LARGE SCALE GENOMIC DNA]</scope>
    <source>
        <strain evidence="4">HyVt-102</strain>
    </source>
</reference>
<dbReference type="InterPro" id="IPR050154">
    <property type="entry name" value="UbiB_kinase"/>
</dbReference>
<sequence>MIMFGNILRLRKIILTFARFGLLVYLQRIPSFRRLIPRRLKQEAQLPEGLRKALESLGPAFIKIGQILSTRVDILPPEIINELSKLQDRVEPVPFEEIEGELKREMGEKYSHVESIDREPVASASLAQVHRGRIDGMDVVFKVKRPGVEKLIHQDLNILFYIARILSRFSETSWVKPLEIYREFREFILREMNFLNEGKTMKVIRRIIGRDERIIIPEVLEEYTTENLIVMEYIEGKKISELENPEEIIEPVVECWMKQIFDIGVFHADPHPGNFLVKDGKIVLLDFGLTGRLDTVTRQVLSSIVSAVIDMDTFHIYRVFYELGIIKSTFPVVDFELEAREMIDTYLNTPLEEIRILPLYQRISSTLRRMEVKLPGNLLLLGKTLVQIEGICRELKPDFVLGIHLKPYLEKMYLRSFLPLRAGKDISVIMRDTKEVIHSFPRIIYFFRALLERGRIPMEIEGLKEAIQALEYAANTLAIGLIVAAVIIGSTFIMRPSPKLAPLGLIGYFIAGVFGIWFLYRIIRYRRF</sequence>
<evidence type="ECO:0000256" key="1">
    <source>
        <dbReference type="ARBA" id="ARBA00009670"/>
    </source>
</evidence>
<dbReference type="AlphaFoldDB" id="A0A7C0VAX0"/>
<organism evidence="4">
    <name type="scientific">candidate division WOR-3 bacterium</name>
    <dbReference type="NCBI Taxonomy" id="2052148"/>
    <lineage>
        <taxon>Bacteria</taxon>
        <taxon>Bacteria division WOR-3</taxon>
    </lineage>
</organism>
<dbReference type="PANTHER" id="PTHR10566:SF113">
    <property type="entry name" value="PROTEIN ACTIVITY OF BC1 COMPLEX KINASE 7, CHLOROPLASTIC"/>
    <property type="match status" value="1"/>
</dbReference>
<dbReference type="Pfam" id="PF03109">
    <property type="entry name" value="ABC1"/>
    <property type="match status" value="1"/>
</dbReference>
<feature type="transmembrane region" description="Helical" evidence="2">
    <location>
        <begin position="472"/>
        <end position="494"/>
    </location>
</feature>
<accession>A0A7C0VAX0</accession>
<dbReference type="CDD" id="cd05121">
    <property type="entry name" value="ABC1_ADCK3-like"/>
    <property type="match status" value="1"/>
</dbReference>
<keyword evidence="4" id="KW-0808">Transferase</keyword>
<feature type="domain" description="ABC1 atypical kinase-like" evidence="3">
    <location>
        <begin position="85"/>
        <end position="317"/>
    </location>
</feature>
<dbReference type="SUPFAM" id="SSF56112">
    <property type="entry name" value="Protein kinase-like (PK-like)"/>
    <property type="match status" value="1"/>
</dbReference>
<evidence type="ECO:0000313" key="4">
    <source>
        <dbReference type="EMBL" id="HDI83296.1"/>
    </source>
</evidence>
<dbReference type="InterPro" id="IPR004147">
    <property type="entry name" value="ABC1_dom"/>
</dbReference>
<comment type="similarity">
    <text evidence="1">Belongs to the protein kinase superfamily. ADCK protein kinase family.</text>
</comment>
<keyword evidence="2" id="KW-0812">Transmembrane</keyword>
<dbReference type="PANTHER" id="PTHR10566">
    <property type="entry name" value="CHAPERONE-ACTIVITY OF BC1 COMPLEX CABC1 -RELATED"/>
    <property type="match status" value="1"/>
</dbReference>
<proteinExistence type="inferred from homology"/>
<name>A0A7C0VAX0_UNCW3</name>
<dbReference type="InterPro" id="IPR011009">
    <property type="entry name" value="Kinase-like_dom_sf"/>
</dbReference>
<evidence type="ECO:0000256" key="2">
    <source>
        <dbReference type="SAM" id="Phobius"/>
    </source>
</evidence>
<evidence type="ECO:0000259" key="3">
    <source>
        <dbReference type="Pfam" id="PF03109"/>
    </source>
</evidence>
<gene>
    <name evidence="4" type="ORF">ENF18_05845</name>
</gene>
<dbReference type="GO" id="GO:0016301">
    <property type="term" value="F:kinase activity"/>
    <property type="evidence" value="ECO:0007669"/>
    <property type="project" value="UniProtKB-KW"/>
</dbReference>
<dbReference type="Gene3D" id="1.10.510.10">
    <property type="entry name" value="Transferase(Phosphotransferase) domain 1"/>
    <property type="match status" value="1"/>
</dbReference>
<protein>
    <submittedName>
        <fullName evidence="4">AarF/ABC1/UbiB kinase family protein</fullName>
    </submittedName>
</protein>
<keyword evidence="2" id="KW-0472">Membrane</keyword>
<comment type="caution">
    <text evidence="4">The sequence shown here is derived from an EMBL/GenBank/DDBJ whole genome shotgun (WGS) entry which is preliminary data.</text>
</comment>
<dbReference type="Proteomes" id="UP000885847">
    <property type="component" value="Unassembled WGS sequence"/>
</dbReference>
<keyword evidence="4" id="KW-0418">Kinase</keyword>
<keyword evidence="2" id="KW-1133">Transmembrane helix</keyword>
<feature type="transmembrane region" description="Helical" evidence="2">
    <location>
        <begin position="500"/>
        <end position="520"/>
    </location>
</feature>